<sequence length="23" mass="2465">AQVAASLDGFLDEERTLANEDAE</sequence>
<proteinExistence type="predicted"/>
<feature type="non-terminal residue" evidence="1">
    <location>
        <position position="1"/>
    </location>
</feature>
<reference evidence="1" key="1">
    <citation type="submission" date="2018-05" db="EMBL/GenBank/DDBJ databases">
        <authorList>
            <person name="Lanie J.A."/>
            <person name="Ng W.-L."/>
            <person name="Kazmierczak K.M."/>
            <person name="Andrzejewski T.M."/>
            <person name="Davidsen T.M."/>
            <person name="Wayne K.J."/>
            <person name="Tettelin H."/>
            <person name="Glass J.I."/>
            <person name="Rusch D."/>
            <person name="Podicherti R."/>
            <person name="Tsui H.-C.T."/>
            <person name="Winkler M.E."/>
        </authorList>
    </citation>
    <scope>NUCLEOTIDE SEQUENCE</scope>
</reference>
<organism evidence="1">
    <name type="scientific">marine metagenome</name>
    <dbReference type="NCBI Taxonomy" id="408172"/>
    <lineage>
        <taxon>unclassified sequences</taxon>
        <taxon>metagenomes</taxon>
        <taxon>ecological metagenomes</taxon>
    </lineage>
</organism>
<protein>
    <submittedName>
        <fullName evidence="1">Uncharacterized protein</fullName>
    </submittedName>
</protein>
<gene>
    <name evidence="1" type="ORF">METZ01_LOCUS237550</name>
</gene>
<evidence type="ECO:0000313" key="1">
    <source>
        <dbReference type="EMBL" id="SVB84696.1"/>
    </source>
</evidence>
<dbReference type="AlphaFoldDB" id="A0A382HBQ0"/>
<dbReference type="EMBL" id="UINC01060315">
    <property type="protein sequence ID" value="SVB84696.1"/>
    <property type="molecule type" value="Genomic_DNA"/>
</dbReference>
<accession>A0A382HBQ0</accession>
<name>A0A382HBQ0_9ZZZZ</name>